<dbReference type="Gene3D" id="3.50.50.60">
    <property type="entry name" value="FAD/NAD(P)-binding domain"/>
    <property type="match status" value="1"/>
</dbReference>
<comment type="caution">
    <text evidence="2">The sequence shown here is derived from an EMBL/GenBank/DDBJ whole genome shotgun (WGS) entry which is preliminary data.</text>
</comment>
<name>A0A368K1E3_9HYPH</name>
<dbReference type="PANTHER" id="PTHR40254:SF1">
    <property type="entry name" value="BLR0577 PROTEIN"/>
    <property type="match status" value="1"/>
</dbReference>
<evidence type="ECO:0000313" key="2">
    <source>
        <dbReference type="EMBL" id="RCS22222.1"/>
    </source>
</evidence>
<dbReference type="InterPro" id="IPR038732">
    <property type="entry name" value="HpyO/CreE_NAD-binding"/>
</dbReference>
<gene>
    <name evidence="2" type="ORF">DUT91_19745</name>
</gene>
<dbReference type="PANTHER" id="PTHR40254">
    <property type="entry name" value="BLR0577 PROTEIN"/>
    <property type="match status" value="1"/>
</dbReference>
<dbReference type="EMBL" id="QOZG01000009">
    <property type="protein sequence ID" value="RCS22222.1"/>
    <property type="molecule type" value="Genomic_DNA"/>
</dbReference>
<protein>
    <recommendedName>
        <fullName evidence="1">FAD-dependent urate hydroxylase HpyO/Asp monooxygenase CreE-like FAD/NAD(P)-binding domain-containing protein</fullName>
    </recommendedName>
</protein>
<keyword evidence="3" id="KW-1185">Reference proteome</keyword>
<dbReference type="AlphaFoldDB" id="A0A368K1E3"/>
<accession>A0A368K1E3</accession>
<evidence type="ECO:0000259" key="1">
    <source>
        <dbReference type="Pfam" id="PF13454"/>
    </source>
</evidence>
<dbReference type="Pfam" id="PF13454">
    <property type="entry name" value="NAD_binding_9"/>
    <property type="match status" value="1"/>
</dbReference>
<evidence type="ECO:0000313" key="3">
    <source>
        <dbReference type="Proteomes" id="UP000253420"/>
    </source>
</evidence>
<feature type="domain" description="FAD-dependent urate hydroxylase HpyO/Asp monooxygenase CreE-like FAD/NAD(P)-binding" evidence="1">
    <location>
        <begin position="57"/>
        <end position="200"/>
    </location>
</feature>
<sequence>MPFDARCKIAAGGIFVNFESLTAVIQTPAPSRQSRRPALSTKTAIPRSAFQNFQNVVVIGGRACGTAAVVHLVHSLARGSRITVVDPCETEYPSVFDDVDPLLLTNTSHRINSLFPDRPEDFLEFLDESKKSRSVPRHVVGKYCRTRFLEACATAAVHGIEIVQITDRAWSARGTSHGYDLLLESGSHIHASDVVVAVGFGDVQRPLGISGIPPYPSTRLRRLAGRNALVIGQGQSGIDAALVLCAAGSRVTMCSRTGQFPAVRTRTLYHEYQGGQLVDAPADFRRLVDEDCQRRGFPPLSGQLAPARDPVSMLREETYLAEHDMCPWQDSIVGIIDAIVDAGAPVANDREFLWRYVTSITLPLAQQLLARIDEGSISTKKIDAVSTDKFDLVVAATGFSPPPLYHRGRTLYFGGCFSHDMEVTQLSSDLRVVLSVTHGPERIWAIGPASGIRIPFANFLHTASRQASWVAGQIADKYAPDQAPRQRRQELRRG</sequence>
<proteinExistence type="predicted"/>
<dbReference type="InterPro" id="IPR052189">
    <property type="entry name" value="L-asp_N-monooxygenase_NS-form"/>
</dbReference>
<dbReference type="PRINTS" id="PR00411">
    <property type="entry name" value="PNDRDTASEI"/>
</dbReference>
<reference evidence="2 3" key="1">
    <citation type="submission" date="2018-07" db="EMBL/GenBank/DDBJ databases">
        <title>The draft genome of Phyllobacterium salinisoli.</title>
        <authorList>
            <person name="Liu L."/>
            <person name="Li L."/>
            <person name="Zhang X."/>
            <person name="Liang L."/>
        </authorList>
    </citation>
    <scope>NUCLEOTIDE SEQUENCE [LARGE SCALE GENOMIC DNA]</scope>
    <source>
        <strain evidence="2 3">LLAN61</strain>
    </source>
</reference>
<organism evidence="2 3">
    <name type="scientific">Phyllobacterium salinisoli</name>
    <dbReference type="NCBI Taxonomy" id="1899321"/>
    <lineage>
        <taxon>Bacteria</taxon>
        <taxon>Pseudomonadati</taxon>
        <taxon>Pseudomonadota</taxon>
        <taxon>Alphaproteobacteria</taxon>
        <taxon>Hyphomicrobiales</taxon>
        <taxon>Phyllobacteriaceae</taxon>
        <taxon>Phyllobacterium</taxon>
    </lineage>
</organism>
<dbReference type="SUPFAM" id="SSF51905">
    <property type="entry name" value="FAD/NAD(P)-binding domain"/>
    <property type="match status" value="2"/>
</dbReference>
<dbReference type="Proteomes" id="UP000253420">
    <property type="component" value="Unassembled WGS sequence"/>
</dbReference>
<dbReference type="InterPro" id="IPR036188">
    <property type="entry name" value="FAD/NAD-bd_sf"/>
</dbReference>